<comment type="similarity">
    <text evidence="2">Belongs to the binding-protein-dependent transport system permease family. CysTW subfamily.</text>
</comment>
<organism evidence="10 11">
    <name type="scientific">Methylocapsa polymorpha</name>
    <dbReference type="NCBI Taxonomy" id="3080828"/>
    <lineage>
        <taxon>Bacteria</taxon>
        <taxon>Pseudomonadati</taxon>
        <taxon>Pseudomonadota</taxon>
        <taxon>Alphaproteobacteria</taxon>
        <taxon>Hyphomicrobiales</taxon>
        <taxon>Beijerinckiaceae</taxon>
        <taxon>Methylocapsa</taxon>
    </lineage>
</organism>
<dbReference type="InterPro" id="IPR051789">
    <property type="entry name" value="Bact_Polyamine_Transport"/>
</dbReference>
<feature type="transmembrane region" description="Helical" evidence="8">
    <location>
        <begin position="173"/>
        <end position="200"/>
    </location>
</feature>
<evidence type="ECO:0000313" key="11">
    <source>
        <dbReference type="Proteomes" id="UP001626536"/>
    </source>
</evidence>
<evidence type="ECO:0000256" key="1">
    <source>
        <dbReference type="ARBA" id="ARBA00004651"/>
    </source>
</evidence>
<dbReference type="RefSeq" id="WP_407340346.1">
    <property type="nucleotide sequence ID" value="NZ_CP136862.1"/>
</dbReference>
<feature type="transmembrane region" description="Helical" evidence="8">
    <location>
        <begin position="99"/>
        <end position="125"/>
    </location>
</feature>
<dbReference type="Pfam" id="PF00528">
    <property type="entry name" value="BPD_transp_1"/>
    <property type="match status" value="1"/>
</dbReference>
<feature type="domain" description="ABC transmembrane type-1" evidence="9">
    <location>
        <begin position="62"/>
        <end position="254"/>
    </location>
</feature>
<keyword evidence="5 8" id="KW-0812">Transmembrane</keyword>
<evidence type="ECO:0000256" key="8">
    <source>
        <dbReference type="RuleBase" id="RU363032"/>
    </source>
</evidence>
<feature type="transmembrane region" description="Helical" evidence="8">
    <location>
        <begin position="12"/>
        <end position="32"/>
    </location>
</feature>
<dbReference type="Proteomes" id="UP001626536">
    <property type="component" value="Chromosome"/>
</dbReference>
<dbReference type="InterPro" id="IPR035906">
    <property type="entry name" value="MetI-like_sf"/>
</dbReference>
<gene>
    <name evidence="10" type="ORF">RZS28_05580</name>
</gene>
<sequence>MKQPRTPARLIALSAGFAFLYAPIALVVLYSFNASRLVTVWGGWSTHWYVALFANKQLMASAATSLEVALASGAIATVLGALAGLSLERFGWFRSRGLFAAMIYAPLVLPEVIMGLALLLFFVALGLERGFVTLVIAHATLSLGFVSIIVRARLAGLDQSLEEAARDLGAGPLTAFITVTLPLIAPAVATGFLLAVTLSLDDLILASFNSGPGSTTLPMRIYSEVRLGVTPQINAMSTLLIAFVGVSLLLAALAGGRGQNQAASQYPKLKRE</sequence>
<dbReference type="PANTHER" id="PTHR43848">
    <property type="entry name" value="PUTRESCINE TRANSPORT SYSTEM PERMEASE PROTEIN POTI"/>
    <property type="match status" value="1"/>
</dbReference>
<dbReference type="CDD" id="cd06261">
    <property type="entry name" value="TM_PBP2"/>
    <property type="match status" value="1"/>
</dbReference>
<feature type="transmembrane region" description="Helical" evidence="8">
    <location>
        <begin position="131"/>
        <end position="152"/>
    </location>
</feature>
<evidence type="ECO:0000256" key="3">
    <source>
        <dbReference type="ARBA" id="ARBA00022448"/>
    </source>
</evidence>
<evidence type="ECO:0000256" key="2">
    <source>
        <dbReference type="ARBA" id="ARBA00007069"/>
    </source>
</evidence>
<accession>A0ABZ0HU08</accession>
<evidence type="ECO:0000256" key="4">
    <source>
        <dbReference type="ARBA" id="ARBA00022475"/>
    </source>
</evidence>
<dbReference type="PROSITE" id="PS50928">
    <property type="entry name" value="ABC_TM1"/>
    <property type="match status" value="1"/>
</dbReference>
<feature type="transmembrane region" description="Helical" evidence="8">
    <location>
        <begin position="68"/>
        <end position="87"/>
    </location>
</feature>
<keyword evidence="6 8" id="KW-1133">Transmembrane helix</keyword>
<evidence type="ECO:0000259" key="9">
    <source>
        <dbReference type="PROSITE" id="PS50928"/>
    </source>
</evidence>
<dbReference type="PANTHER" id="PTHR43848:SF2">
    <property type="entry name" value="PUTRESCINE TRANSPORT SYSTEM PERMEASE PROTEIN POTI"/>
    <property type="match status" value="1"/>
</dbReference>
<evidence type="ECO:0000256" key="7">
    <source>
        <dbReference type="ARBA" id="ARBA00023136"/>
    </source>
</evidence>
<dbReference type="Gene3D" id="1.10.3720.10">
    <property type="entry name" value="MetI-like"/>
    <property type="match status" value="1"/>
</dbReference>
<name>A0ABZ0HU08_9HYPH</name>
<keyword evidence="3 8" id="KW-0813">Transport</keyword>
<dbReference type="SUPFAM" id="SSF161098">
    <property type="entry name" value="MetI-like"/>
    <property type="match status" value="1"/>
</dbReference>
<dbReference type="EMBL" id="CP136862">
    <property type="protein sequence ID" value="WOJ90759.1"/>
    <property type="molecule type" value="Genomic_DNA"/>
</dbReference>
<proteinExistence type="inferred from homology"/>
<evidence type="ECO:0000256" key="5">
    <source>
        <dbReference type="ARBA" id="ARBA00022692"/>
    </source>
</evidence>
<feature type="transmembrane region" description="Helical" evidence="8">
    <location>
        <begin position="233"/>
        <end position="254"/>
    </location>
</feature>
<evidence type="ECO:0000313" key="10">
    <source>
        <dbReference type="EMBL" id="WOJ90759.1"/>
    </source>
</evidence>
<keyword evidence="11" id="KW-1185">Reference proteome</keyword>
<keyword evidence="4" id="KW-1003">Cell membrane</keyword>
<protein>
    <submittedName>
        <fullName evidence="10">ABC transporter permease subunit</fullName>
    </submittedName>
</protein>
<evidence type="ECO:0000256" key="6">
    <source>
        <dbReference type="ARBA" id="ARBA00022989"/>
    </source>
</evidence>
<dbReference type="InterPro" id="IPR000515">
    <property type="entry name" value="MetI-like"/>
</dbReference>
<comment type="subcellular location">
    <subcellularLocation>
        <location evidence="1 8">Cell membrane</location>
        <topology evidence="1 8">Multi-pass membrane protein</topology>
    </subcellularLocation>
</comment>
<keyword evidence="7 8" id="KW-0472">Membrane</keyword>
<reference evidence="10 11" key="1">
    <citation type="submission" date="2023-10" db="EMBL/GenBank/DDBJ databases">
        <title>Novel methanotroph of the genus Methylocapsa from a subarctic wetland.</title>
        <authorList>
            <person name="Belova S.E."/>
            <person name="Oshkin I.Y."/>
            <person name="Miroshnikov K."/>
            <person name="Dedysh S.N."/>
        </authorList>
    </citation>
    <scope>NUCLEOTIDE SEQUENCE [LARGE SCALE GENOMIC DNA]</scope>
    <source>
        <strain evidence="10 11">RX1</strain>
    </source>
</reference>